<dbReference type="Pfam" id="PF06325">
    <property type="entry name" value="PrmA"/>
    <property type="match status" value="1"/>
</dbReference>
<evidence type="ECO:0000256" key="3">
    <source>
        <dbReference type="ARBA" id="ARBA00022691"/>
    </source>
</evidence>
<dbReference type="GO" id="GO:0032259">
    <property type="term" value="P:methylation"/>
    <property type="evidence" value="ECO:0007669"/>
    <property type="project" value="UniProtKB-KW"/>
</dbReference>
<keyword evidence="3" id="KW-0949">S-adenosyl-L-methionine</keyword>
<keyword evidence="1 4" id="KW-0489">Methyltransferase</keyword>
<dbReference type="PANTHER" id="PTHR45875">
    <property type="entry name" value="METHYLTRANSFERASE N6AMT1"/>
    <property type="match status" value="1"/>
</dbReference>
<dbReference type="GO" id="GO:0008168">
    <property type="term" value="F:methyltransferase activity"/>
    <property type="evidence" value="ECO:0007669"/>
    <property type="project" value="UniProtKB-KW"/>
</dbReference>
<keyword evidence="5" id="KW-1185">Reference proteome</keyword>
<evidence type="ECO:0000256" key="2">
    <source>
        <dbReference type="ARBA" id="ARBA00022679"/>
    </source>
</evidence>
<evidence type="ECO:0000256" key="1">
    <source>
        <dbReference type="ARBA" id="ARBA00022603"/>
    </source>
</evidence>
<protein>
    <submittedName>
        <fullName evidence="4">Methyltransferase</fullName>
    </submittedName>
</protein>
<dbReference type="NCBIfam" id="TIGR00537">
    <property type="entry name" value="hemK_rel_arch"/>
    <property type="match status" value="1"/>
</dbReference>
<dbReference type="CDD" id="cd02440">
    <property type="entry name" value="AdoMet_MTases"/>
    <property type="match status" value="1"/>
</dbReference>
<comment type="caution">
    <text evidence="4">The sequence shown here is derived from an EMBL/GenBank/DDBJ whole genome shotgun (WGS) entry which is preliminary data.</text>
</comment>
<accession>A0ABS7FTU2</accession>
<evidence type="ECO:0000313" key="4">
    <source>
        <dbReference type="EMBL" id="MBW8483610.1"/>
    </source>
</evidence>
<dbReference type="Proteomes" id="UP000774570">
    <property type="component" value="Unassembled WGS sequence"/>
</dbReference>
<dbReference type="Gene3D" id="3.40.50.150">
    <property type="entry name" value="Vaccinia Virus protein VP39"/>
    <property type="match status" value="1"/>
</dbReference>
<proteinExistence type="predicted"/>
<dbReference type="InterPro" id="IPR004557">
    <property type="entry name" value="PrmC-related"/>
</dbReference>
<name>A0ABS7FTU2_9ACTN</name>
<reference evidence="4 5" key="1">
    <citation type="submission" date="2021-07" db="EMBL/GenBank/DDBJ databases">
        <title>Actinomadura sp. PM05-2 isolated from lichen.</title>
        <authorList>
            <person name="Somphong A."/>
            <person name="Phongsopitanun W."/>
            <person name="Tanasupawat S."/>
            <person name="Peongsungnone V."/>
        </authorList>
    </citation>
    <scope>NUCLEOTIDE SEQUENCE [LARGE SCALE GENOMIC DNA]</scope>
    <source>
        <strain evidence="4 5">PM05-2</strain>
    </source>
</reference>
<sequence length="220" mass="23142">MLMLTVPGVYRPQTDTRLLCEALRTASVAPGAALLDVCTGSGAVAIAGALLGARSATAVDLSRRAALTARANARLRRVNVRVLRGDLFGPVAGERFDVITANPPYVPCDRPPGAHSRARAWDAGRDGRDGIDRICAGAAELLAPGGTLLMVHSAVCGVAETLGTLRERNLKAAVVARRTIPFGPVMRSRAADLKAWGLLAPGQEHEEVVVIRADRAEKRG</sequence>
<dbReference type="PANTHER" id="PTHR45875:SF1">
    <property type="entry name" value="METHYLTRANSFERASE N6AMT1"/>
    <property type="match status" value="1"/>
</dbReference>
<dbReference type="RefSeq" id="WP_220166834.1">
    <property type="nucleotide sequence ID" value="NZ_JAIBOA010000008.1"/>
</dbReference>
<gene>
    <name evidence="4" type="ORF">K1Y72_14585</name>
</gene>
<dbReference type="EMBL" id="JAIBOA010000008">
    <property type="protein sequence ID" value="MBW8483610.1"/>
    <property type="molecule type" value="Genomic_DNA"/>
</dbReference>
<keyword evidence="2" id="KW-0808">Transferase</keyword>
<dbReference type="InterPro" id="IPR029063">
    <property type="entry name" value="SAM-dependent_MTases_sf"/>
</dbReference>
<dbReference type="InterPro" id="IPR052190">
    <property type="entry name" value="Euk-Arch_PrmC-MTase"/>
</dbReference>
<evidence type="ECO:0000313" key="5">
    <source>
        <dbReference type="Proteomes" id="UP000774570"/>
    </source>
</evidence>
<organism evidence="4 5">
    <name type="scientific">Actinomadura parmotrematis</name>
    <dbReference type="NCBI Taxonomy" id="2864039"/>
    <lineage>
        <taxon>Bacteria</taxon>
        <taxon>Bacillati</taxon>
        <taxon>Actinomycetota</taxon>
        <taxon>Actinomycetes</taxon>
        <taxon>Streptosporangiales</taxon>
        <taxon>Thermomonosporaceae</taxon>
        <taxon>Actinomadura</taxon>
    </lineage>
</organism>
<dbReference type="SUPFAM" id="SSF53335">
    <property type="entry name" value="S-adenosyl-L-methionine-dependent methyltransferases"/>
    <property type="match status" value="1"/>
</dbReference>